<evidence type="ECO:0000313" key="6">
    <source>
        <dbReference type="EMBL" id="KCZ64499.1"/>
    </source>
</evidence>
<dbReference type="AlphaFoldDB" id="A0A059E9B6"/>
<dbReference type="eggNOG" id="COG1402">
    <property type="taxonomic scope" value="Bacteria"/>
</dbReference>
<keyword evidence="4" id="KW-0862">Zinc</keyword>
<dbReference type="InterPro" id="IPR024087">
    <property type="entry name" value="Creatininase-like_sf"/>
</dbReference>
<protein>
    <submittedName>
        <fullName evidence="6">Amidase</fullName>
    </submittedName>
</protein>
<keyword evidence="3" id="KW-0378">Hydrolase</keyword>
<dbReference type="EMBL" id="AWFH01000003">
    <property type="protein sequence ID" value="KCZ64499.1"/>
    <property type="molecule type" value="Genomic_DNA"/>
</dbReference>
<sequence>MLLPVSTWTDIEAWLKKSRTIVIPIGSMEQHGPNGFIGTDALCPEIVAREAEKLAPDDILVGPTFSVGCAQHHLGFPGTITLRPTTMIAAMADWTESLMRHGFERIYWLNGHGGNIATIEAAFSEIHARRSFDPRGETNFPGLTLKRRDWWDFKSVMTLCNQLYPVGHGSHATASEVSVTYYGFPDHARTDVEMSPKIAPTGTIGDAVQYRRDFPDGRIGSDPTQSSVEDGGKIVDAAAKAVLDEVRRFSA</sequence>
<evidence type="ECO:0000256" key="4">
    <source>
        <dbReference type="ARBA" id="ARBA00022833"/>
    </source>
</evidence>
<dbReference type="GO" id="GO:0016811">
    <property type="term" value="F:hydrolase activity, acting on carbon-nitrogen (but not peptide) bonds, in linear amides"/>
    <property type="evidence" value="ECO:0007669"/>
    <property type="project" value="TreeGrafter"/>
</dbReference>
<dbReference type="PANTHER" id="PTHR35005">
    <property type="entry name" value="3-DEHYDRO-SCYLLO-INOSOSE HYDROLASE"/>
    <property type="match status" value="1"/>
</dbReference>
<evidence type="ECO:0000256" key="1">
    <source>
        <dbReference type="ARBA" id="ARBA00001947"/>
    </source>
</evidence>
<gene>
    <name evidence="6" type="ORF">HY36_12965</name>
</gene>
<dbReference type="Pfam" id="PF02633">
    <property type="entry name" value="Creatininase"/>
    <property type="match status" value="1"/>
</dbReference>
<evidence type="ECO:0000313" key="7">
    <source>
        <dbReference type="Proteomes" id="UP000024547"/>
    </source>
</evidence>
<dbReference type="PANTHER" id="PTHR35005:SF1">
    <property type="entry name" value="2-AMINO-5-FORMYLAMINO-6-RIBOSYLAMINOPYRIMIDIN-4(3H)-ONE 5'-MONOPHOSPHATE DEFORMYLASE"/>
    <property type="match status" value="1"/>
</dbReference>
<evidence type="ECO:0000256" key="5">
    <source>
        <dbReference type="ARBA" id="ARBA00024029"/>
    </source>
</evidence>
<dbReference type="OrthoDB" id="9801445at2"/>
<proteinExistence type="inferred from homology"/>
<reference evidence="6 7" key="1">
    <citation type="journal article" date="2014" name="Antonie Van Leeuwenhoek">
        <title>Hyphomonas beringensis sp. nov. and Hyphomonas chukchiensis sp. nov., isolated from surface seawater of the Bering Sea and Chukchi Sea.</title>
        <authorList>
            <person name="Li C."/>
            <person name="Lai Q."/>
            <person name="Li G."/>
            <person name="Dong C."/>
            <person name="Wang J."/>
            <person name="Liao Y."/>
            <person name="Shao Z."/>
        </authorList>
    </citation>
    <scope>NUCLEOTIDE SEQUENCE [LARGE SCALE GENOMIC DNA]</scope>
    <source>
        <strain evidence="6 7">22II1-22F38</strain>
    </source>
</reference>
<dbReference type="GO" id="GO:0009231">
    <property type="term" value="P:riboflavin biosynthetic process"/>
    <property type="evidence" value="ECO:0007669"/>
    <property type="project" value="TreeGrafter"/>
</dbReference>
<comment type="cofactor">
    <cofactor evidence="1">
        <name>Zn(2+)</name>
        <dbReference type="ChEBI" id="CHEBI:29105"/>
    </cofactor>
</comment>
<dbReference type="STRING" id="1280948.HY36_12965"/>
<dbReference type="InterPro" id="IPR003785">
    <property type="entry name" value="Creatininase/forma_Hydrolase"/>
</dbReference>
<dbReference type="SUPFAM" id="SSF102215">
    <property type="entry name" value="Creatininase"/>
    <property type="match status" value="1"/>
</dbReference>
<evidence type="ECO:0000256" key="2">
    <source>
        <dbReference type="ARBA" id="ARBA00022723"/>
    </source>
</evidence>
<accession>A0A059E9B6</accession>
<name>A0A059E9B6_9PROT</name>
<keyword evidence="7" id="KW-1185">Reference proteome</keyword>
<organism evidence="6 7">
    <name type="scientific">Hyphomonas atlantica</name>
    <dbReference type="NCBI Taxonomy" id="1280948"/>
    <lineage>
        <taxon>Bacteria</taxon>
        <taxon>Pseudomonadati</taxon>
        <taxon>Pseudomonadota</taxon>
        <taxon>Alphaproteobacteria</taxon>
        <taxon>Hyphomonadales</taxon>
        <taxon>Hyphomonadaceae</taxon>
        <taxon>Hyphomonas</taxon>
    </lineage>
</organism>
<keyword evidence="2" id="KW-0479">Metal-binding</keyword>
<comment type="caution">
    <text evidence="6">The sequence shown here is derived from an EMBL/GenBank/DDBJ whole genome shotgun (WGS) entry which is preliminary data.</text>
</comment>
<evidence type="ECO:0000256" key="3">
    <source>
        <dbReference type="ARBA" id="ARBA00022801"/>
    </source>
</evidence>
<comment type="similarity">
    <text evidence="5">Belongs to the creatininase superfamily.</text>
</comment>
<dbReference type="PATRIC" id="fig|1280948.3.peg.831"/>
<dbReference type="Proteomes" id="UP000024547">
    <property type="component" value="Unassembled WGS sequence"/>
</dbReference>
<dbReference type="Gene3D" id="3.40.50.10310">
    <property type="entry name" value="Creatininase"/>
    <property type="match status" value="1"/>
</dbReference>
<dbReference type="GO" id="GO:0046872">
    <property type="term" value="F:metal ion binding"/>
    <property type="evidence" value="ECO:0007669"/>
    <property type="project" value="UniProtKB-KW"/>
</dbReference>
<dbReference type="RefSeq" id="WP_035548871.1">
    <property type="nucleotide sequence ID" value="NZ_AWFH01000003.1"/>
</dbReference>